<sequence>MSNVKVREINSRKRHCQSLADMFWHRWRCEYFPGLIIRPKWTSETRNLAENDVALLVEANTLRDCWPLGRVVQVHPCEDSRVRKVDVKTQSGFLTRPVTKLCLLEEAAMSQR</sequence>
<dbReference type="EMBL" id="JARQWQ010000091">
    <property type="protein sequence ID" value="KAK2551998.1"/>
    <property type="molecule type" value="Genomic_DNA"/>
</dbReference>
<organism evidence="2 3">
    <name type="scientific">Acropora cervicornis</name>
    <name type="common">Staghorn coral</name>
    <dbReference type="NCBI Taxonomy" id="6130"/>
    <lineage>
        <taxon>Eukaryota</taxon>
        <taxon>Metazoa</taxon>
        <taxon>Cnidaria</taxon>
        <taxon>Anthozoa</taxon>
        <taxon>Hexacorallia</taxon>
        <taxon>Scleractinia</taxon>
        <taxon>Astrocoeniina</taxon>
        <taxon>Acroporidae</taxon>
        <taxon>Acropora</taxon>
    </lineage>
</organism>
<comment type="caution">
    <text evidence="2">The sequence shown here is derived from an EMBL/GenBank/DDBJ whole genome shotgun (WGS) entry which is preliminary data.</text>
</comment>
<dbReference type="InterPro" id="IPR040676">
    <property type="entry name" value="DUF5641"/>
</dbReference>
<evidence type="ECO:0000313" key="2">
    <source>
        <dbReference type="EMBL" id="KAK2551998.1"/>
    </source>
</evidence>
<gene>
    <name evidence="2" type="ORF">P5673_027004</name>
</gene>
<dbReference type="Proteomes" id="UP001249851">
    <property type="component" value="Unassembled WGS sequence"/>
</dbReference>
<accession>A0AAD9PZS6</accession>
<keyword evidence="3" id="KW-1185">Reference proteome</keyword>
<evidence type="ECO:0000259" key="1">
    <source>
        <dbReference type="Pfam" id="PF18701"/>
    </source>
</evidence>
<dbReference type="PANTHER" id="PTHR47331:SF1">
    <property type="entry name" value="GAG-LIKE PROTEIN"/>
    <property type="match status" value="1"/>
</dbReference>
<reference evidence="2" key="2">
    <citation type="journal article" date="2023" name="Science">
        <title>Genomic signatures of disease resistance in endangered staghorn corals.</title>
        <authorList>
            <person name="Vollmer S.V."/>
            <person name="Selwyn J.D."/>
            <person name="Despard B.A."/>
            <person name="Roesel C.L."/>
        </authorList>
    </citation>
    <scope>NUCLEOTIDE SEQUENCE</scope>
    <source>
        <strain evidence="2">K2</strain>
    </source>
</reference>
<feature type="domain" description="DUF5641" evidence="1">
    <location>
        <begin position="12"/>
        <end position="104"/>
    </location>
</feature>
<dbReference type="PANTHER" id="PTHR47331">
    <property type="entry name" value="PHD-TYPE DOMAIN-CONTAINING PROTEIN"/>
    <property type="match status" value="1"/>
</dbReference>
<proteinExistence type="predicted"/>
<protein>
    <recommendedName>
        <fullName evidence="1">DUF5641 domain-containing protein</fullName>
    </recommendedName>
</protein>
<name>A0AAD9PZS6_ACRCE</name>
<evidence type="ECO:0000313" key="3">
    <source>
        <dbReference type="Proteomes" id="UP001249851"/>
    </source>
</evidence>
<dbReference type="AlphaFoldDB" id="A0AAD9PZS6"/>
<reference evidence="2" key="1">
    <citation type="journal article" date="2023" name="G3 (Bethesda)">
        <title>Whole genome assembly and annotation of the endangered Caribbean coral Acropora cervicornis.</title>
        <authorList>
            <person name="Selwyn J.D."/>
            <person name="Vollmer S.V."/>
        </authorList>
    </citation>
    <scope>NUCLEOTIDE SEQUENCE</scope>
    <source>
        <strain evidence="2">K2</strain>
    </source>
</reference>
<dbReference type="Pfam" id="PF18701">
    <property type="entry name" value="DUF5641"/>
    <property type="match status" value="1"/>
</dbReference>